<accession>H5X259</accession>
<dbReference type="STRING" id="882083.SacmaDRAFT_5019"/>
<dbReference type="GO" id="GO:0009898">
    <property type="term" value="C:cytoplasmic side of plasma membrane"/>
    <property type="evidence" value="ECO:0007669"/>
    <property type="project" value="TreeGrafter"/>
</dbReference>
<evidence type="ECO:0000259" key="2">
    <source>
        <dbReference type="Pfam" id="PF26563"/>
    </source>
</evidence>
<dbReference type="Pfam" id="PF26563">
    <property type="entry name" value="Rv3660c_N"/>
    <property type="match status" value="1"/>
</dbReference>
<evidence type="ECO:0000256" key="1">
    <source>
        <dbReference type="SAM" id="MobiDB-lite"/>
    </source>
</evidence>
<dbReference type="GO" id="GO:0005524">
    <property type="term" value="F:ATP binding"/>
    <property type="evidence" value="ECO:0007669"/>
    <property type="project" value="TreeGrafter"/>
</dbReference>
<dbReference type="Gene3D" id="3.40.50.300">
    <property type="entry name" value="P-loop containing nucleotide triphosphate hydrolases"/>
    <property type="match status" value="1"/>
</dbReference>
<dbReference type="NCBIfam" id="TIGR03815">
    <property type="entry name" value="CpaE_hom_Actino"/>
    <property type="match status" value="1"/>
</dbReference>
<dbReference type="InterPro" id="IPR050625">
    <property type="entry name" value="ParA/MinD_ATPase"/>
</dbReference>
<dbReference type="SUPFAM" id="SSF52540">
    <property type="entry name" value="P-loop containing nucleoside triphosphate hydrolases"/>
    <property type="match status" value="1"/>
</dbReference>
<sequence length="395" mass="40286">MIVVSNTEPLGDAMADNHPLVVAHDEAVREEILRLAAAASCEVDHVADLGEAGHLWASAPVVLVDEAAATRRRGELPRRAGVLLICNAPPTGSVWRLAFELGADDVVVLAQGEAGLVAALADAAERPSARRGQVLAVVGGRGGAGASVLAASVAISVSRQRGKALLLDCDPLGGGVDLLLGAESDAGLRWPGLRVSAGRVSIAELESALPRARRGEGTLSLLSCDRDGPGPTPGAVAAVVEAGRRAGRVVVCDLPRQLGQAAAQEAIRRADLVVIVVPAEVRACVAARRVLSQLNESAVHTRVLARGPAPEGLTGADVAAAVGVPLLCWMSSERGLSHSLDRGVFNPRPRGALGTAARTVLRALGEVRCAADGAAASDARQPLKPPSTSIAAPVT</sequence>
<gene>
    <name evidence="3" type="ORF">SacmaDRAFT_5019</name>
</gene>
<dbReference type="Proteomes" id="UP000004926">
    <property type="component" value="Chromosome"/>
</dbReference>
<evidence type="ECO:0000313" key="3">
    <source>
        <dbReference type="EMBL" id="EHR53188.1"/>
    </source>
</evidence>
<dbReference type="InterPro" id="IPR027417">
    <property type="entry name" value="P-loop_NTPase"/>
</dbReference>
<dbReference type="GO" id="GO:0016887">
    <property type="term" value="F:ATP hydrolysis activity"/>
    <property type="evidence" value="ECO:0007669"/>
    <property type="project" value="TreeGrafter"/>
</dbReference>
<dbReference type="eggNOG" id="COG4963">
    <property type="taxonomic scope" value="Bacteria"/>
</dbReference>
<keyword evidence="4" id="KW-1185">Reference proteome</keyword>
<keyword evidence="3" id="KW-0547">Nucleotide-binding</keyword>
<dbReference type="RefSeq" id="WP_009156566.1">
    <property type="nucleotide sequence ID" value="NZ_CM001439.1"/>
</dbReference>
<dbReference type="EMBL" id="CM001439">
    <property type="protein sequence ID" value="EHR53188.1"/>
    <property type="molecule type" value="Genomic_DNA"/>
</dbReference>
<dbReference type="AlphaFoldDB" id="H5X259"/>
<organism evidence="3 4">
    <name type="scientific">Saccharomonospora marina XMU15</name>
    <dbReference type="NCBI Taxonomy" id="882083"/>
    <lineage>
        <taxon>Bacteria</taxon>
        <taxon>Bacillati</taxon>
        <taxon>Actinomycetota</taxon>
        <taxon>Actinomycetes</taxon>
        <taxon>Pseudonocardiales</taxon>
        <taxon>Pseudonocardiaceae</taxon>
        <taxon>Saccharomonospora</taxon>
    </lineage>
</organism>
<feature type="region of interest" description="Disordered" evidence="1">
    <location>
        <begin position="375"/>
        <end position="395"/>
    </location>
</feature>
<keyword evidence="3" id="KW-0378">Hydrolase</keyword>
<dbReference type="InterPro" id="IPR022521">
    <property type="entry name" value="Rv3660c"/>
</dbReference>
<protein>
    <submittedName>
        <fullName evidence="3">Helicase/secretion neighborhood CpaE-like protein</fullName>
    </submittedName>
</protein>
<dbReference type="PANTHER" id="PTHR43384">
    <property type="entry name" value="SEPTUM SITE-DETERMINING PROTEIN MIND HOMOLOG, CHLOROPLASTIC-RELATED"/>
    <property type="match status" value="1"/>
</dbReference>
<keyword evidence="3" id="KW-0347">Helicase</keyword>
<name>H5X259_9PSEU</name>
<dbReference type="HOGENOM" id="CLU_042654_2_1_11"/>
<keyword evidence="3" id="KW-0067">ATP-binding</keyword>
<dbReference type="PANTHER" id="PTHR43384:SF11">
    <property type="entry name" value="SEPTUM SITE DETERMINING PROTEIN"/>
    <property type="match status" value="1"/>
</dbReference>
<feature type="compositionally biased region" description="Polar residues" evidence="1">
    <location>
        <begin position="386"/>
        <end position="395"/>
    </location>
</feature>
<dbReference type="GO" id="GO:0051782">
    <property type="term" value="P:negative regulation of cell division"/>
    <property type="evidence" value="ECO:0007669"/>
    <property type="project" value="TreeGrafter"/>
</dbReference>
<evidence type="ECO:0000313" key="4">
    <source>
        <dbReference type="Proteomes" id="UP000004926"/>
    </source>
</evidence>
<reference evidence="3 4" key="1">
    <citation type="journal article" date="2012" name="Stand. Genomic Sci.">
        <title>Genome sequence of the ocean sediment bacterium Saccharomonospora marina type strain (XMU15(T)).</title>
        <authorList>
            <person name="Klenk H.P."/>
            <person name="Lu M."/>
            <person name="Lucas S."/>
            <person name="Lapidus A."/>
            <person name="Copeland A."/>
            <person name="Pitluck S."/>
            <person name="Goodwin L.A."/>
            <person name="Han C."/>
            <person name="Tapia R."/>
            <person name="Brambilla E.M."/>
            <person name="Potter G."/>
            <person name="Land M."/>
            <person name="Ivanova N."/>
            <person name="Rohde M."/>
            <person name="Goker M."/>
            <person name="Detter J.C."/>
            <person name="Li W.J."/>
            <person name="Kyrpides N.C."/>
            <person name="Woyke T."/>
        </authorList>
    </citation>
    <scope>NUCLEOTIDE SEQUENCE [LARGE SCALE GENOMIC DNA]</scope>
    <source>
        <strain evidence="3 4">XMU15</strain>
    </source>
</reference>
<proteinExistence type="predicted"/>
<dbReference type="InterPro" id="IPR059050">
    <property type="entry name" value="Rv3660c_N"/>
</dbReference>
<dbReference type="GO" id="GO:0005829">
    <property type="term" value="C:cytosol"/>
    <property type="evidence" value="ECO:0007669"/>
    <property type="project" value="TreeGrafter"/>
</dbReference>
<dbReference type="GO" id="GO:0004386">
    <property type="term" value="F:helicase activity"/>
    <property type="evidence" value="ECO:0007669"/>
    <property type="project" value="UniProtKB-KW"/>
</dbReference>
<feature type="domain" description="Rv3660c-like CheY-like N-terminal" evidence="2">
    <location>
        <begin position="22"/>
        <end position="130"/>
    </location>
</feature>